<feature type="transmembrane region" description="Helical" evidence="2">
    <location>
        <begin position="64"/>
        <end position="86"/>
    </location>
</feature>
<evidence type="ECO:0000313" key="4">
    <source>
        <dbReference type="EMBL" id="SFI25275.1"/>
    </source>
</evidence>
<keyword evidence="2" id="KW-0812">Transmembrane</keyword>
<keyword evidence="5" id="KW-1185">Reference proteome</keyword>
<comment type="caution">
    <text evidence="4">The sequence shown here is derived from an EMBL/GenBank/DDBJ whole genome shotgun (WGS) entry which is preliminary data.</text>
</comment>
<gene>
    <name evidence="4" type="ORF">SAMN04488507_10922</name>
    <name evidence="3" type="ORF">TFLO_3085</name>
</gene>
<evidence type="ECO:0000313" key="5">
    <source>
        <dbReference type="Proteomes" id="UP000195947"/>
    </source>
</evidence>
<reference evidence="4 6" key="2">
    <citation type="submission" date="2016-10" db="EMBL/GenBank/DDBJ databases">
        <authorList>
            <person name="Varghese N."/>
            <person name="Submissions S."/>
        </authorList>
    </citation>
    <scope>NUCLEOTIDE SEQUENCE [LARGE SCALE GENOMIC DNA]</scope>
    <source>
        <strain evidence="4 6">DSM 2094</strain>
    </source>
</reference>
<dbReference type="AlphaFoldDB" id="A0AB38BLZ1"/>
<evidence type="ECO:0000313" key="6">
    <source>
        <dbReference type="Proteomes" id="UP000199686"/>
    </source>
</evidence>
<dbReference type="EMBL" id="FOQC01000092">
    <property type="protein sequence ID" value="SFI25275.1"/>
    <property type="molecule type" value="Genomic_DNA"/>
</dbReference>
<feature type="transmembrane region" description="Helical" evidence="2">
    <location>
        <begin position="38"/>
        <end position="57"/>
    </location>
</feature>
<feature type="region of interest" description="Disordered" evidence="1">
    <location>
        <begin position="1"/>
        <end position="22"/>
    </location>
</feature>
<organism evidence="4 6">
    <name type="scientific">Trichococcus flocculiformis</name>
    <dbReference type="NCBI Taxonomy" id="82803"/>
    <lineage>
        <taxon>Bacteria</taxon>
        <taxon>Bacillati</taxon>
        <taxon>Bacillota</taxon>
        <taxon>Bacilli</taxon>
        <taxon>Lactobacillales</taxon>
        <taxon>Carnobacteriaceae</taxon>
        <taxon>Trichococcus</taxon>
    </lineage>
</organism>
<accession>A0AB38BLZ1</accession>
<evidence type="ECO:0000256" key="1">
    <source>
        <dbReference type="SAM" id="MobiDB-lite"/>
    </source>
</evidence>
<dbReference type="EMBL" id="FJMZ01000078">
    <property type="protein sequence ID" value="CZR05860.1"/>
    <property type="molecule type" value="Genomic_DNA"/>
</dbReference>
<feature type="compositionally biased region" description="Basic and acidic residues" evidence="1">
    <location>
        <begin position="8"/>
        <end position="22"/>
    </location>
</feature>
<keyword evidence="2" id="KW-1133">Transmembrane helix</keyword>
<evidence type="ECO:0000256" key="2">
    <source>
        <dbReference type="SAM" id="Phobius"/>
    </source>
</evidence>
<sequence>MKNQTSGIEEKESLTEKNSEKENNRADIVSAVTGPLKMIAVFATSSEVIGTLVVPFINDSRNQLVLISFLIVYPAFLTSLFFFVLYNKNHVLYGPSDFTDQDDFLELTLKKNEFVKIAKQTLRSEKNDEDKIRYLGKAIDDIEKLQDKYKRYN</sequence>
<name>A0AB38BLZ1_9LACT</name>
<protein>
    <submittedName>
        <fullName evidence="4">Uncharacterized protein</fullName>
    </submittedName>
</protein>
<evidence type="ECO:0000313" key="3">
    <source>
        <dbReference type="EMBL" id="CZR05860.1"/>
    </source>
</evidence>
<dbReference type="Proteomes" id="UP000199686">
    <property type="component" value="Unassembled WGS sequence"/>
</dbReference>
<keyword evidence="2" id="KW-0472">Membrane</keyword>
<dbReference type="RefSeq" id="WP_086990969.1">
    <property type="nucleotide sequence ID" value="NZ_FJMZ01000078.1"/>
</dbReference>
<proteinExistence type="predicted"/>
<reference evidence="3 5" key="1">
    <citation type="submission" date="2016-02" db="EMBL/GenBank/DDBJ databases">
        <authorList>
            <person name="Strepis N."/>
        </authorList>
    </citation>
    <scope>NUCLEOTIDE SEQUENCE [LARGE SCALE GENOMIC DNA]</scope>
    <source>
        <strain evidence="3">Trichococcus flocculiformis</strain>
    </source>
</reference>
<dbReference type="Proteomes" id="UP000195947">
    <property type="component" value="Unassembled WGS sequence"/>
</dbReference>